<feature type="region of interest" description="Disordered" evidence="1">
    <location>
        <begin position="17"/>
        <end position="71"/>
    </location>
</feature>
<dbReference type="Proteomes" id="UP000298327">
    <property type="component" value="Unassembled WGS sequence"/>
</dbReference>
<proteinExistence type="predicted"/>
<evidence type="ECO:0000313" key="3">
    <source>
        <dbReference type="Proteomes" id="UP000298327"/>
    </source>
</evidence>
<protein>
    <submittedName>
        <fullName evidence="2">Uncharacterized protein</fullName>
    </submittedName>
</protein>
<dbReference type="AlphaFoldDB" id="A0A4Y9YNS9"/>
<organism evidence="2 3">
    <name type="scientific">Dentipellis fragilis</name>
    <dbReference type="NCBI Taxonomy" id="205917"/>
    <lineage>
        <taxon>Eukaryota</taxon>
        <taxon>Fungi</taxon>
        <taxon>Dikarya</taxon>
        <taxon>Basidiomycota</taxon>
        <taxon>Agaricomycotina</taxon>
        <taxon>Agaricomycetes</taxon>
        <taxon>Russulales</taxon>
        <taxon>Hericiaceae</taxon>
        <taxon>Dentipellis</taxon>
    </lineage>
</organism>
<keyword evidence="3" id="KW-1185">Reference proteome</keyword>
<name>A0A4Y9YNS9_9AGAM</name>
<evidence type="ECO:0000313" key="2">
    <source>
        <dbReference type="EMBL" id="TFY64246.1"/>
    </source>
</evidence>
<evidence type="ECO:0000256" key="1">
    <source>
        <dbReference type="SAM" id="MobiDB-lite"/>
    </source>
</evidence>
<gene>
    <name evidence="2" type="ORF">EVG20_g6015</name>
</gene>
<sequence length="176" mass="19765">MRFDCNRQAVKYKHRIRASSVRGRKDRALATKAASGSIYKQSQPLAGRSKSVRRSVQGPASQDPGDPRVPRNVHIARLPRLVVPDTSIARDASPRLSVYHKSPFSFLFSALSDPHIQSRLHARGRHKNFALAPLRIARTQTFLSMHQHQHPAPLTVTLEPQDFLCGLTSPVHIHYT</sequence>
<accession>A0A4Y9YNS9</accession>
<comment type="caution">
    <text evidence="2">The sequence shown here is derived from an EMBL/GenBank/DDBJ whole genome shotgun (WGS) entry which is preliminary data.</text>
</comment>
<dbReference type="EMBL" id="SEOQ01000380">
    <property type="protein sequence ID" value="TFY64246.1"/>
    <property type="molecule type" value="Genomic_DNA"/>
</dbReference>
<reference evidence="2 3" key="1">
    <citation type="submission" date="2019-02" db="EMBL/GenBank/DDBJ databases">
        <title>Genome sequencing of the rare red list fungi Dentipellis fragilis.</title>
        <authorList>
            <person name="Buettner E."/>
            <person name="Kellner H."/>
        </authorList>
    </citation>
    <scope>NUCLEOTIDE SEQUENCE [LARGE SCALE GENOMIC DNA]</scope>
    <source>
        <strain evidence="2 3">DSM 105465</strain>
    </source>
</reference>